<dbReference type="STRING" id="335973.SAMN04488693_13416"/>
<protein>
    <recommendedName>
        <fullName evidence="5">Tat (Twin-arginine translocation) pathway signal sequence</fullName>
    </recommendedName>
</protein>
<organism evidence="3 4">
    <name type="scientific">Arthrobacter subterraneus</name>
    <dbReference type="NCBI Taxonomy" id="335973"/>
    <lineage>
        <taxon>Bacteria</taxon>
        <taxon>Bacillati</taxon>
        <taxon>Actinomycetota</taxon>
        <taxon>Actinomycetes</taxon>
        <taxon>Micrococcales</taxon>
        <taxon>Micrococcaceae</taxon>
        <taxon>Arthrobacter</taxon>
    </lineage>
</organism>
<keyword evidence="2" id="KW-0732">Signal</keyword>
<dbReference type="Proteomes" id="UP000199258">
    <property type="component" value="Unassembled WGS sequence"/>
</dbReference>
<feature type="signal peptide" evidence="2">
    <location>
        <begin position="1"/>
        <end position="34"/>
    </location>
</feature>
<feature type="region of interest" description="Disordered" evidence="1">
    <location>
        <begin position="36"/>
        <end position="85"/>
    </location>
</feature>
<keyword evidence="4" id="KW-1185">Reference proteome</keyword>
<dbReference type="AlphaFoldDB" id="A0A1G8PIY7"/>
<evidence type="ECO:0000256" key="2">
    <source>
        <dbReference type="SAM" id="SignalP"/>
    </source>
</evidence>
<proteinExistence type="predicted"/>
<reference evidence="3 4" key="1">
    <citation type="submission" date="2016-10" db="EMBL/GenBank/DDBJ databases">
        <authorList>
            <person name="de Groot N.N."/>
        </authorList>
    </citation>
    <scope>NUCLEOTIDE SEQUENCE [LARGE SCALE GENOMIC DNA]</scope>
    <source>
        <strain evidence="3 4">NP_1H</strain>
    </source>
</reference>
<accession>A0A1G8PIY7</accession>
<dbReference type="EMBL" id="FNDT01000034">
    <property type="protein sequence ID" value="SDI92407.1"/>
    <property type="molecule type" value="Genomic_DNA"/>
</dbReference>
<evidence type="ECO:0000313" key="3">
    <source>
        <dbReference type="EMBL" id="SDI92407.1"/>
    </source>
</evidence>
<evidence type="ECO:0000313" key="4">
    <source>
        <dbReference type="Proteomes" id="UP000199258"/>
    </source>
</evidence>
<name>A0A1G8PIY7_9MICC</name>
<evidence type="ECO:0008006" key="5">
    <source>
        <dbReference type="Google" id="ProtNLM"/>
    </source>
</evidence>
<feature type="chain" id="PRO_5039333704" description="Tat (Twin-arginine translocation) pathway signal sequence" evidence="2">
    <location>
        <begin position="35"/>
        <end position="189"/>
    </location>
</feature>
<evidence type="ECO:0000256" key="1">
    <source>
        <dbReference type="SAM" id="MobiDB-lite"/>
    </source>
</evidence>
<sequence>MTHYTASQTRKTFLRASTLGVTAAAVLLCTACFSGDRTGATNEDSPTPEPPPTSTYTPSHSVGGGPQAPDTDVPENPEWTPEAEEAAKEVAVNAMRDFARPEVEETQWANDFARWLTPDATVSYSSVDPANVPVTEVTGPATLEIDEANGFGVIATVPTDIGDYRVQLLRQGQDEPWKVNRLYPPEGAN</sequence>
<gene>
    <name evidence="3" type="ORF">SAMN04488693_13416</name>
</gene>
<dbReference type="OrthoDB" id="3260457at2"/>